<dbReference type="EC" id="3.1.3.2" evidence="3"/>
<keyword evidence="8" id="KW-0812">Transmembrane</keyword>
<reference evidence="9" key="1">
    <citation type="submission" date="2022-11" db="EMBL/GenBank/DDBJ databases">
        <authorList>
            <person name="Kikuchi T."/>
        </authorList>
    </citation>
    <scope>NUCLEOTIDE SEQUENCE</scope>
    <source>
        <strain evidence="9">PS1010</strain>
    </source>
</reference>
<keyword evidence="4" id="KW-0732">Signal</keyword>
<evidence type="ECO:0000256" key="3">
    <source>
        <dbReference type="ARBA" id="ARBA00012646"/>
    </source>
</evidence>
<evidence type="ECO:0000256" key="1">
    <source>
        <dbReference type="ARBA" id="ARBA00000032"/>
    </source>
</evidence>
<comment type="caution">
    <text evidence="9">The sequence shown here is derived from an EMBL/GenBank/DDBJ whole genome shotgun (WGS) entry which is preliminary data.</text>
</comment>
<dbReference type="SUPFAM" id="SSF53254">
    <property type="entry name" value="Phosphoglycerate mutase-like"/>
    <property type="match status" value="1"/>
</dbReference>
<dbReference type="Gene3D" id="3.40.50.1240">
    <property type="entry name" value="Phosphoglycerate mutase-like"/>
    <property type="match status" value="1"/>
</dbReference>
<evidence type="ECO:0000256" key="2">
    <source>
        <dbReference type="ARBA" id="ARBA00005375"/>
    </source>
</evidence>
<dbReference type="PANTHER" id="PTHR11567:SF211">
    <property type="entry name" value="PROSTATIC ACID PHOSPHATASE"/>
    <property type="match status" value="1"/>
</dbReference>
<evidence type="ECO:0000256" key="6">
    <source>
        <dbReference type="ARBA" id="ARBA00023157"/>
    </source>
</evidence>
<keyword evidence="8" id="KW-0472">Membrane</keyword>
<dbReference type="GO" id="GO:0003993">
    <property type="term" value="F:acid phosphatase activity"/>
    <property type="evidence" value="ECO:0007669"/>
    <property type="project" value="UniProtKB-EC"/>
</dbReference>
<comment type="similarity">
    <text evidence="2">Belongs to the histidine acid phosphatase family.</text>
</comment>
<feature type="transmembrane region" description="Helical" evidence="8">
    <location>
        <begin position="213"/>
        <end position="233"/>
    </location>
</feature>
<accession>A0A9P1IZG6</accession>
<dbReference type="EMBL" id="CANHGI010000005">
    <property type="protein sequence ID" value="CAI5452248.1"/>
    <property type="molecule type" value="Genomic_DNA"/>
</dbReference>
<proteinExistence type="inferred from homology"/>
<dbReference type="CDD" id="cd07061">
    <property type="entry name" value="HP_HAP_like"/>
    <property type="match status" value="1"/>
</dbReference>
<keyword evidence="10" id="KW-1185">Reference proteome</keyword>
<evidence type="ECO:0000256" key="7">
    <source>
        <dbReference type="ARBA" id="ARBA00023180"/>
    </source>
</evidence>
<dbReference type="InterPro" id="IPR050645">
    <property type="entry name" value="Histidine_acid_phosphatase"/>
</dbReference>
<comment type="catalytic activity">
    <reaction evidence="1">
        <text>a phosphate monoester + H2O = an alcohol + phosphate</text>
        <dbReference type="Rhea" id="RHEA:15017"/>
        <dbReference type="ChEBI" id="CHEBI:15377"/>
        <dbReference type="ChEBI" id="CHEBI:30879"/>
        <dbReference type="ChEBI" id="CHEBI:43474"/>
        <dbReference type="ChEBI" id="CHEBI:67140"/>
        <dbReference type="EC" id="3.1.3.2"/>
    </reaction>
</comment>
<name>A0A9P1IZG6_9PELO</name>
<sequence length="234" mass="27062">MWIWRHGDRSPTAYLRNLSVSKNSWVFGGGGYGELTTIGMNEQFELGKKMKQRYIDHNYLSKYYDSKEVFIRSTDKNRTLISAMSNMLGMFSSTGRTGIDIPDNPNWPKGYMPVPIHAPSEYSDDCLLNSMCKSDLTFELYLDPNSKPVFKIFYLKNPIDNEFEDVTNQIKQCKKVEYCDLQVLLEIANEYQPGENGCENEGRGKTRRHLFSGVGRINGFLWILVVLYGFYMFI</sequence>
<gene>
    <name evidence="9" type="ORF">CAMP_LOCUS14885</name>
</gene>
<keyword evidence="7" id="KW-0325">Glycoprotein</keyword>
<evidence type="ECO:0000256" key="5">
    <source>
        <dbReference type="ARBA" id="ARBA00022801"/>
    </source>
</evidence>
<dbReference type="InterPro" id="IPR029033">
    <property type="entry name" value="His_PPase_superfam"/>
</dbReference>
<evidence type="ECO:0000256" key="4">
    <source>
        <dbReference type="ARBA" id="ARBA00022729"/>
    </source>
</evidence>
<dbReference type="Proteomes" id="UP001152747">
    <property type="component" value="Unassembled WGS sequence"/>
</dbReference>
<organism evidence="9 10">
    <name type="scientific">Caenorhabditis angaria</name>
    <dbReference type="NCBI Taxonomy" id="860376"/>
    <lineage>
        <taxon>Eukaryota</taxon>
        <taxon>Metazoa</taxon>
        <taxon>Ecdysozoa</taxon>
        <taxon>Nematoda</taxon>
        <taxon>Chromadorea</taxon>
        <taxon>Rhabditida</taxon>
        <taxon>Rhabditina</taxon>
        <taxon>Rhabditomorpha</taxon>
        <taxon>Rhabditoidea</taxon>
        <taxon>Rhabditidae</taxon>
        <taxon>Peloderinae</taxon>
        <taxon>Caenorhabditis</taxon>
    </lineage>
</organism>
<dbReference type="InterPro" id="IPR000560">
    <property type="entry name" value="His_Pase_clade-2"/>
</dbReference>
<protein>
    <recommendedName>
        <fullName evidence="3">acid phosphatase</fullName>
        <ecNumber evidence="3">3.1.3.2</ecNumber>
    </recommendedName>
</protein>
<evidence type="ECO:0000313" key="9">
    <source>
        <dbReference type="EMBL" id="CAI5452248.1"/>
    </source>
</evidence>
<dbReference type="Pfam" id="PF00328">
    <property type="entry name" value="His_Phos_2"/>
    <property type="match status" value="1"/>
</dbReference>
<evidence type="ECO:0000256" key="8">
    <source>
        <dbReference type="SAM" id="Phobius"/>
    </source>
</evidence>
<keyword evidence="5" id="KW-0378">Hydrolase</keyword>
<dbReference type="AlphaFoldDB" id="A0A9P1IZG6"/>
<evidence type="ECO:0000313" key="10">
    <source>
        <dbReference type="Proteomes" id="UP001152747"/>
    </source>
</evidence>
<keyword evidence="8" id="KW-1133">Transmembrane helix</keyword>
<keyword evidence="6" id="KW-1015">Disulfide bond</keyword>
<dbReference type="PANTHER" id="PTHR11567">
    <property type="entry name" value="ACID PHOSPHATASE-RELATED"/>
    <property type="match status" value="1"/>
</dbReference>
<dbReference type="OrthoDB" id="258392at2759"/>